<name>A0A1Z5JTV9_FISSO</name>
<dbReference type="Pfam" id="PF04525">
    <property type="entry name" value="LOR"/>
    <property type="match status" value="1"/>
</dbReference>
<evidence type="ECO:0000313" key="4">
    <source>
        <dbReference type="Proteomes" id="UP000198406"/>
    </source>
</evidence>
<evidence type="ECO:0008006" key="5">
    <source>
        <dbReference type="Google" id="ProtNLM"/>
    </source>
</evidence>
<evidence type="ECO:0000256" key="1">
    <source>
        <dbReference type="ARBA" id="ARBA00005437"/>
    </source>
</evidence>
<gene>
    <name evidence="3" type="ORF">FisN_10Lh169</name>
</gene>
<dbReference type="AlphaFoldDB" id="A0A1Z5JTV9"/>
<proteinExistence type="inferred from homology"/>
<dbReference type="EMBL" id="BDSP01000114">
    <property type="protein sequence ID" value="GAX17306.1"/>
    <property type="molecule type" value="Genomic_DNA"/>
</dbReference>
<dbReference type="SUPFAM" id="SSF54518">
    <property type="entry name" value="Tubby C-terminal domain-like"/>
    <property type="match status" value="1"/>
</dbReference>
<keyword evidence="2" id="KW-0732">Signal</keyword>
<dbReference type="Gene3D" id="2.40.160.200">
    <property type="entry name" value="LURP1-related"/>
    <property type="match status" value="1"/>
</dbReference>
<keyword evidence="4" id="KW-1185">Reference proteome</keyword>
<reference evidence="3 4" key="1">
    <citation type="journal article" date="2015" name="Plant Cell">
        <title>Oil accumulation by the oleaginous diatom Fistulifera solaris as revealed by the genome and transcriptome.</title>
        <authorList>
            <person name="Tanaka T."/>
            <person name="Maeda Y."/>
            <person name="Veluchamy A."/>
            <person name="Tanaka M."/>
            <person name="Abida H."/>
            <person name="Marechal E."/>
            <person name="Bowler C."/>
            <person name="Muto M."/>
            <person name="Sunaga Y."/>
            <person name="Tanaka M."/>
            <person name="Yoshino T."/>
            <person name="Taniguchi T."/>
            <person name="Fukuda Y."/>
            <person name="Nemoto M."/>
            <person name="Matsumoto M."/>
            <person name="Wong P.S."/>
            <person name="Aburatani S."/>
            <person name="Fujibuchi W."/>
        </authorList>
    </citation>
    <scope>NUCLEOTIDE SEQUENCE [LARGE SCALE GENOMIC DNA]</scope>
    <source>
        <strain evidence="3 4">JPCC DA0580</strain>
    </source>
</reference>
<dbReference type="InterPro" id="IPR038595">
    <property type="entry name" value="LOR_sf"/>
</dbReference>
<dbReference type="InterPro" id="IPR025659">
    <property type="entry name" value="Tubby-like_C"/>
</dbReference>
<feature type="chain" id="PRO_5013074553" description="Phospholipid scramblase" evidence="2">
    <location>
        <begin position="25"/>
        <end position="262"/>
    </location>
</feature>
<accession>A0A1Z5JTV9</accession>
<dbReference type="InParanoid" id="A0A1Z5JTV9"/>
<dbReference type="OrthoDB" id="97518at2759"/>
<comment type="caution">
    <text evidence="3">The sequence shown here is derived from an EMBL/GenBank/DDBJ whole genome shotgun (WGS) entry which is preliminary data.</text>
</comment>
<sequence>MQLHSLHNFLVVFLISLCSLPVNGWSIPRNKQQPAVTCLNLFSNLGDLFTGGRLVPQSKLAYGDPLIERSEEQRTFAVQEKLFSWTGEDFDVYDEAADNSPYVRVRGALLHLPGKDKMRIVQGDEIVATLDRKLIALKPTYDIYRGDCQEKIGWIEKALVSFTDTFDFYAECEKGGVGPFAASPAYKLEGDFLQRNFVMKNAQGETVAKVIEDRLIEFDRFDHYQLQVAAGMDPVLVIACACAIDEELEEEHEKKRKERKSQ</sequence>
<feature type="signal peptide" evidence="2">
    <location>
        <begin position="1"/>
        <end position="24"/>
    </location>
</feature>
<comment type="similarity">
    <text evidence="1">Belongs to the LOR family.</text>
</comment>
<dbReference type="InterPro" id="IPR007612">
    <property type="entry name" value="LOR"/>
</dbReference>
<dbReference type="Proteomes" id="UP000198406">
    <property type="component" value="Unassembled WGS sequence"/>
</dbReference>
<evidence type="ECO:0000313" key="3">
    <source>
        <dbReference type="EMBL" id="GAX17306.1"/>
    </source>
</evidence>
<evidence type="ECO:0000256" key="2">
    <source>
        <dbReference type="SAM" id="SignalP"/>
    </source>
</evidence>
<organism evidence="3 4">
    <name type="scientific">Fistulifera solaris</name>
    <name type="common">Oleaginous diatom</name>
    <dbReference type="NCBI Taxonomy" id="1519565"/>
    <lineage>
        <taxon>Eukaryota</taxon>
        <taxon>Sar</taxon>
        <taxon>Stramenopiles</taxon>
        <taxon>Ochrophyta</taxon>
        <taxon>Bacillariophyta</taxon>
        <taxon>Bacillariophyceae</taxon>
        <taxon>Bacillariophycidae</taxon>
        <taxon>Naviculales</taxon>
        <taxon>Naviculaceae</taxon>
        <taxon>Fistulifera</taxon>
    </lineage>
</organism>
<protein>
    <recommendedName>
        <fullName evidence="5">Phospholipid scramblase</fullName>
    </recommendedName>
</protein>